<protein>
    <recommendedName>
        <fullName evidence="1">DUF7869 domain-containing protein</fullName>
    </recommendedName>
</protein>
<dbReference type="PANTHER" id="PTHR34415:SF1">
    <property type="entry name" value="INTEGRASE CATALYTIC DOMAIN-CONTAINING PROTEIN"/>
    <property type="match status" value="1"/>
</dbReference>
<dbReference type="Pfam" id="PF25273">
    <property type="entry name" value="DUF7869"/>
    <property type="match status" value="1"/>
</dbReference>
<feature type="domain" description="DUF7869" evidence="1">
    <location>
        <begin position="120"/>
        <end position="199"/>
    </location>
</feature>
<accession>A0AAE1EA90</accession>
<gene>
    <name evidence="2" type="ORF">RRG08_005009</name>
</gene>
<dbReference type="AlphaFoldDB" id="A0AAE1EA90"/>
<sequence length="317" mass="36272">MFVTERRMDKAPVSADSLSFVVQEMKAGLGFPATQSIACCGTVINGQDFRRALRCLSSYLKTTDNTVAALALDYAKNLSCPNISTNDAYYRRQLSLHSFNVHSLSDDKVRLFTCDETVGKKGADEVCSMLYFYFTQVLSEEVSTLELFCDSCPGQNKNWTMLRFLHYLVVHQQQFFRIRITFPICGHSYMECNSDIAVINQKPRVETPNGWVQQFEGARKSPSSFYVVAVQQDMFLHMTNHVKVLYKATPQFPIRPIREIIFSRDHPRIIQHRANWNGPFETSVLSKPLGRRGAAQQPHLSPIYQERIPVTMAEYKD</sequence>
<keyword evidence="3" id="KW-1185">Reference proteome</keyword>
<organism evidence="2 3">
    <name type="scientific">Elysia crispata</name>
    <name type="common">lettuce slug</name>
    <dbReference type="NCBI Taxonomy" id="231223"/>
    <lineage>
        <taxon>Eukaryota</taxon>
        <taxon>Metazoa</taxon>
        <taxon>Spiralia</taxon>
        <taxon>Lophotrochozoa</taxon>
        <taxon>Mollusca</taxon>
        <taxon>Gastropoda</taxon>
        <taxon>Heterobranchia</taxon>
        <taxon>Euthyneura</taxon>
        <taxon>Panpulmonata</taxon>
        <taxon>Sacoglossa</taxon>
        <taxon>Placobranchoidea</taxon>
        <taxon>Plakobranchidae</taxon>
        <taxon>Elysia</taxon>
    </lineage>
</organism>
<dbReference type="PANTHER" id="PTHR34415">
    <property type="entry name" value="INTEGRASE CATALYTIC DOMAIN-CONTAINING PROTEIN"/>
    <property type="match status" value="1"/>
</dbReference>
<comment type="caution">
    <text evidence="2">The sequence shown here is derived from an EMBL/GenBank/DDBJ whole genome shotgun (WGS) entry which is preliminary data.</text>
</comment>
<name>A0AAE1EA90_9GAST</name>
<proteinExistence type="predicted"/>
<dbReference type="EMBL" id="JAWDGP010000657">
    <property type="protein sequence ID" value="KAK3798598.1"/>
    <property type="molecule type" value="Genomic_DNA"/>
</dbReference>
<dbReference type="Proteomes" id="UP001283361">
    <property type="component" value="Unassembled WGS sequence"/>
</dbReference>
<evidence type="ECO:0000313" key="3">
    <source>
        <dbReference type="Proteomes" id="UP001283361"/>
    </source>
</evidence>
<reference evidence="2" key="1">
    <citation type="journal article" date="2023" name="G3 (Bethesda)">
        <title>A reference genome for the long-term kleptoplast-retaining sea slug Elysia crispata morphotype clarki.</title>
        <authorList>
            <person name="Eastman K.E."/>
            <person name="Pendleton A.L."/>
            <person name="Shaikh M.A."/>
            <person name="Suttiyut T."/>
            <person name="Ogas R."/>
            <person name="Tomko P."/>
            <person name="Gavelis G."/>
            <person name="Widhalm J.R."/>
            <person name="Wisecaver J.H."/>
        </authorList>
    </citation>
    <scope>NUCLEOTIDE SEQUENCE</scope>
    <source>
        <strain evidence="2">ECLA1</strain>
    </source>
</reference>
<evidence type="ECO:0000259" key="1">
    <source>
        <dbReference type="Pfam" id="PF25273"/>
    </source>
</evidence>
<dbReference type="InterPro" id="IPR057191">
    <property type="entry name" value="DUF7869"/>
</dbReference>
<evidence type="ECO:0000313" key="2">
    <source>
        <dbReference type="EMBL" id="KAK3798598.1"/>
    </source>
</evidence>